<gene>
    <name evidence="1" type="ORF">CLIB1444_02S02542</name>
</gene>
<protein>
    <submittedName>
        <fullName evidence="1">Uncharacterized protein</fullName>
    </submittedName>
</protein>
<dbReference type="EMBL" id="CALSDN010000002">
    <property type="protein sequence ID" value="CAH6719172.1"/>
    <property type="molecule type" value="Genomic_DNA"/>
</dbReference>
<name>A0ACA9Y2N5_9ASCO</name>
<comment type="caution">
    <text evidence="1">The sequence shown here is derived from an EMBL/GenBank/DDBJ whole genome shotgun (WGS) entry which is preliminary data.</text>
</comment>
<organism evidence="1 2">
    <name type="scientific">[Candida] jaroonii</name>
    <dbReference type="NCBI Taxonomy" id="467808"/>
    <lineage>
        <taxon>Eukaryota</taxon>
        <taxon>Fungi</taxon>
        <taxon>Dikarya</taxon>
        <taxon>Ascomycota</taxon>
        <taxon>Saccharomycotina</taxon>
        <taxon>Pichiomycetes</taxon>
        <taxon>Debaryomycetaceae</taxon>
        <taxon>Yamadazyma</taxon>
    </lineage>
</organism>
<sequence>MDTDIMNTPIKRISKLSIKSPNLKQIMVDKGYSNTISDVVLNEMNKYIDIDDYESPDDSPKQHNKFDSIHKSSFSKMESISDHYTVYQKKKRRTLTGIEESPVFEGNSELTRKPLSPIKSLSPTKHLTPNISPDTHKELPSPNRSQSPNKSPNKISPSKKSYNLNDILTRKISYPKSRTPSPLKDKSNLQSKPLPKVPSMVTEKPRIPSLQHQSSIPKLQAKTSVPSFRQSNIKSSIPTVKNSITSQNTSIPTLNHKSSIPTLNHKSSIPTLNHKSSTPTLNHKSSIPTLNHKSSIPTLNHKSSIPTLNHKSSNTSINTSKIPTLQKKPSSINQPKLFTDFVKPKANVVKPITTFNQTTNVNHFGFNPNNAQFNAEFERNLKRKSSNQSLRSVTFNYERPTFSSSKKCK</sequence>
<keyword evidence="2" id="KW-1185">Reference proteome</keyword>
<proteinExistence type="predicted"/>
<evidence type="ECO:0000313" key="1">
    <source>
        <dbReference type="EMBL" id="CAH6719172.1"/>
    </source>
</evidence>
<dbReference type="Proteomes" id="UP001152531">
    <property type="component" value="Unassembled WGS sequence"/>
</dbReference>
<evidence type="ECO:0000313" key="2">
    <source>
        <dbReference type="Proteomes" id="UP001152531"/>
    </source>
</evidence>
<accession>A0ACA9Y2N5</accession>
<reference evidence="1" key="1">
    <citation type="submission" date="2022-06" db="EMBL/GenBank/DDBJ databases">
        <authorList>
            <person name="Legras J.-L."/>
            <person name="Devillers H."/>
            <person name="Grondin C."/>
        </authorList>
    </citation>
    <scope>NUCLEOTIDE SEQUENCE</scope>
    <source>
        <strain evidence="1">CLIB 1444</strain>
    </source>
</reference>